<feature type="compositionally biased region" description="Polar residues" evidence="1">
    <location>
        <begin position="121"/>
        <end position="145"/>
    </location>
</feature>
<evidence type="ECO:0000313" key="2">
    <source>
        <dbReference type="EMBL" id="CDI85838.1"/>
    </source>
</evidence>
<evidence type="ECO:0000256" key="1">
    <source>
        <dbReference type="SAM" id="MobiDB-lite"/>
    </source>
</evidence>
<keyword evidence="3" id="KW-1185">Reference proteome</keyword>
<proteinExistence type="predicted"/>
<organism evidence="2 3">
    <name type="scientific">Eimeria praecox</name>
    <dbReference type="NCBI Taxonomy" id="51316"/>
    <lineage>
        <taxon>Eukaryota</taxon>
        <taxon>Sar</taxon>
        <taxon>Alveolata</taxon>
        <taxon>Apicomplexa</taxon>
        <taxon>Conoidasida</taxon>
        <taxon>Coccidia</taxon>
        <taxon>Eucoccidiorida</taxon>
        <taxon>Eimeriorina</taxon>
        <taxon>Eimeriidae</taxon>
        <taxon>Eimeria</taxon>
    </lineage>
</organism>
<evidence type="ECO:0000313" key="3">
    <source>
        <dbReference type="Proteomes" id="UP000018201"/>
    </source>
</evidence>
<name>U6H2Y7_9EIME</name>
<dbReference type="EMBL" id="HG694399">
    <property type="protein sequence ID" value="CDI85838.1"/>
    <property type="molecule type" value="Genomic_DNA"/>
</dbReference>
<sequence>MYKTHTGSLFAGEGFHSYTPFEEKGGKSLGRKLSSKENPFCPPVRWRSSEDHNSCIRLTSLKAKAAREANQHPPEVIRPLEFCDIEADASSSRDRSDTIDDNLWEGPQSDFQADTWDEDTTTMLNGQNGEEYSTPQGNEHYTPQGNEHYGQFPGGNYEPF</sequence>
<dbReference type="OrthoDB" id="345759at2759"/>
<reference evidence="2" key="2">
    <citation type="submission" date="2013-10" db="EMBL/GenBank/DDBJ databases">
        <authorList>
            <person name="Aslett M."/>
        </authorList>
    </citation>
    <scope>NUCLEOTIDE SEQUENCE [LARGE SCALE GENOMIC DNA]</scope>
    <source>
        <strain evidence="2">Houghton</strain>
    </source>
</reference>
<dbReference type="Proteomes" id="UP000018201">
    <property type="component" value="Unassembled WGS sequence"/>
</dbReference>
<dbReference type="AlphaFoldDB" id="U6H2Y7"/>
<gene>
    <name evidence="2" type="ORF">EPH_0063010</name>
</gene>
<dbReference type="VEuPathDB" id="ToxoDB:EPH_0063010"/>
<accession>U6H2Y7</accession>
<feature type="region of interest" description="Disordered" evidence="1">
    <location>
        <begin position="88"/>
        <end position="160"/>
    </location>
</feature>
<reference evidence="2" key="1">
    <citation type="submission" date="2013-10" db="EMBL/GenBank/DDBJ databases">
        <title>Genomic analysis of the causative agents of coccidiosis in chickens.</title>
        <authorList>
            <person name="Reid A.J."/>
            <person name="Blake D."/>
            <person name="Billington K."/>
            <person name="Browne H."/>
            <person name="Dunn M."/>
            <person name="Hung S."/>
            <person name="Kawahara F."/>
            <person name="Miranda-Saavedra D."/>
            <person name="Mourier T."/>
            <person name="Nagra H."/>
            <person name="Otto T.D."/>
            <person name="Rawlings N."/>
            <person name="Sanchez A."/>
            <person name="Sanders M."/>
            <person name="Subramaniam C."/>
            <person name="Tay Y."/>
            <person name="Dear P."/>
            <person name="Doerig C."/>
            <person name="Gruber A."/>
            <person name="Parkinson J."/>
            <person name="Shirley M."/>
            <person name="Wan K.L."/>
            <person name="Berriman M."/>
            <person name="Tomley F."/>
            <person name="Pain A."/>
        </authorList>
    </citation>
    <scope>NUCLEOTIDE SEQUENCE [LARGE SCALE GENOMIC DNA]</scope>
    <source>
        <strain evidence="2">Houghton</strain>
    </source>
</reference>
<protein>
    <submittedName>
        <fullName evidence="2">Uncharacterized protein</fullName>
    </submittedName>
</protein>